<proteinExistence type="predicted"/>
<dbReference type="Gene3D" id="3.60.21.10">
    <property type="match status" value="1"/>
</dbReference>
<sequence>MKKKLMIIGIIFLLIAAYALFIEGKMLKIYTYELNKTEKNQPSFKVIQLSDIHLSDSFTLDDLARLTVKVNEQKPDLVVFTGDLVDHFASFDQLDEIAPILADINAPLGRYAIWGNHDYGGGGVRYYEQIMNDAGFTLLQNSGELISLNDQHTLWLAGLDDGLLGDPDLSLIPAADADYNILLLHEPDLADTGSTKGYQLLLSGHSHGGQISLPFFIPFTPPLARHYKRGFYDMNDQTTKHYVNAGIGTTKLPIRFMNPPQIAVFTIYL</sequence>
<dbReference type="InterPro" id="IPR051158">
    <property type="entry name" value="Metallophosphoesterase_sf"/>
</dbReference>
<dbReference type="InterPro" id="IPR029052">
    <property type="entry name" value="Metallo-depent_PP-like"/>
</dbReference>
<comment type="caution">
    <text evidence="2">The sequence shown here is derived from an EMBL/GenBank/DDBJ whole genome shotgun (WGS) entry which is preliminary data.</text>
</comment>
<dbReference type="Proteomes" id="UP000247612">
    <property type="component" value="Unassembled WGS sequence"/>
</dbReference>
<dbReference type="STRING" id="1034346.GCA_000313565_01790"/>
<protein>
    <recommendedName>
        <fullName evidence="1">Calcineurin-like phosphoesterase domain-containing protein</fullName>
    </recommendedName>
</protein>
<dbReference type="SUPFAM" id="SSF56300">
    <property type="entry name" value="Metallo-dependent phosphatases"/>
    <property type="match status" value="1"/>
</dbReference>
<reference evidence="2 3" key="1">
    <citation type="submission" date="2018-05" db="EMBL/GenBank/DDBJ databases">
        <title>Genomic Encyclopedia of Type Strains, Phase IV (KMG-IV): sequencing the most valuable type-strain genomes for metagenomic binning, comparative biology and taxonomic classification.</title>
        <authorList>
            <person name="Goeker M."/>
        </authorList>
    </citation>
    <scope>NUCLEOTIDE SEQUENCE [LARGE SCALE GENOMIC DNA]</scope>
    <source>
        <strain evidence="2 3">JC118</strain>
    </source>
</reference>
<dbReference type="GO" id="GO:0016020">
    <property type="term" value="C:membrane"/>
    <property type="evidence" value="ECO:0007669"/>
    <property type="project" value="GOC"/>
</dbReference>
<feature type="domain" description="Calcineurin-like phosphoesterase" evidence="1">
    <location>
        <begin position="44"/>
        <end position="208"/>
    </location>
</feature>
<evidence type="ECO:0000313" key="2">
    <source>
        <dbReference type="EMBL" id="PXX76151.1"/>
    </source>
</evidence>
<dbReference type="InterPro" id="IPR004843">
    <property type="entry name" value="Calcineurin-like_PHP"/>
</dbReference>
<organism evidence="2 3">
    <name type="scientific">Dielma fastidiosa</name>
    <dbReference type="NCBI Taxonomy" id="1034346"/>
    <lineage>
        <taxon>Bacteria</taxon>
        <taxon>Bacillati</taxon>
        <taxon>Bacillota</taxon>
        <taxon>Erysipelotrichia</taxon>
        <taxon>Erysipelotrichales</taxon>
        <taxon>Erysipelotrichaceae</taxon>
        <taxon>Dielma</taxon>
    </lineage>
</organism>
<dbReference type="GO" id="GO:0008758">
    <property type="term" value="F:UDP-2,3-diacylglucosamine hydrolase activity"/>
    <property type="evidence" value="ECO:0007669"/>
    <property type="project" value="TreeGrafter"/>
</dbReference>
<dbReference type="RefSeq" id="WP_022938094.1">
    <property type="nucleotide sequence ID" value="NZ_CABKRQ010000004.1"/>
</dbReference>
<dbReference type="AlphaFoldDB" id="A0A318KJQ0"/>
<gene>
    <name evidence="2" type="ORF">DES51_1145</name>
</gene>
<dbReference type="Pfam" id="PF00149">
    <property type="entry name" value="Metallophos"/>
    <property type="match status" value="1"/>
</dbReference>
<dbReference type="PANTHER" id="PTHR31302:SF25">
    <property type="entry name" value="PHOSPHOESTERASE"/>
    <property type="match status" value="1"/>
</dbReference>
<evidence type="ECO:0000259" key="1">
    <source>
        <dbReference type="Pfam" id="PF00149"/>
    </source>
</evidence>
<evidence type="ECO:0000313" key="3">
    <source>
        <dbReference type="Proteomes" id="UP000247612"/>
    </source>
</evidence>
<dbReference type="EMBL" id="QJKH01000014">
    <property type="protein sequence ID" value="PXX76151.1"/>
    <property type="molecule type" value="Genomic_DNA"/>
</dbReference>
<dbReference type="GO" id="GO:0009245">
    <property type="term" value="P:lipid A biosynthetic process"/>
    <property type="evidence" value="ECO:0007669"/>
    <property type="project" value="TreeGrafter"/>
</dbReference>
<name>A0A318KJQ0_9FIRM</name>
<dbReference type="OrthoDB" id="9780884at2"/>
<keyword evidence="3" id="KW-1185">Reference proteome</keyword>
<dbReference type="CDD" id="cd07385">
    <property type="entry name" value="MPP_YkuE_C"/>
    <property type="match status" value="1"/>
</dbReference>
<dbReference type="PANTHER" id="PTHR31302">
    <property type="entry name" value="TRANSMEMBRANE PROTEIN WITH METALLOPHOSPHOESTERASE DOMAIN-RELATED"/>
    <property type="match status" value="1"/>
</dbReference>
<accession>A0A318KJQ0</accession>